<dbReference type="EMBL" id="LBIA02000001">
    <property type="protein sequence ID" value="TKT73269.1"/>
    <property type="molecule type" value="Genomic_DNA"/>
</dbReference>
<dbReference type="Gene3D" id="1.10.12.10">
    <property type="entry name" value="Lyase 2-enoyl-coa Hydratase, Chain A, domain 2"/>
    <property type="match status" value="1"/>
</dbReference>
<dbReference type="RefSeq" id="WP_046826321.1">
    <property type="nucleotide sequence ID" value="NZ_LBIA02000001.1"/>
</dbReference>
<dbReference type="OrthoDB" id="9810797at2"/>
<dbReference type="Pfam" id="PF00378">
    <property type="entry name" value="ECH_1"/>
    <property type="match status" value="1"/>
</dbReference>
<dbReference type="SUPFAM" id="SSF52096">
    <property type="entry name" value="ClpP/crotonase"/>
    <property type="match status" value="1"/>
</dbReference>
<accession>A0A4U6BRP8</accession>
<dbReference type="CDD" id="cd06558">
    <property type="entry name" value="crotonase-like"/>
    <property type="match status" value="1"/>
</dbReference>
<protein>
    <submittedName>
        <fullName evidence="3">Enoyl-CoA hydratase</fullName>
    </submittedName>
</protein>
<gene>
    <name evidence="3" type="ORF">YH63_018595</name>
</gene>
<keyword evidence="4" id="KW-1185">Reference proteome</keyword>
<organism evidence="3 4">
    <name type="scientific">Afipia massiliensis</name>
    <dbReference type="NCBI Taxonomy" id="211460"/>
    <lineage>
        <taxon>Bacteria</taxon>
        <taxon>Pseudomonadati</taxon>
        <taxon>Pseudomonadota</taxon>
        <taxon>Alphaproteobacteria</taxon>
        <taxon>Hyphomicrobiales</taxon>
        <taxon>Nitrobacteraceae</taxon>
        <taxon>Afipia</taxon>
    </lineage>
</organism>
<dbReference type="GO" id="GO:0016829">
    <property type="term" value="F:lyase activity"/>
    <property type="evidence" value="ECO:0007669"/>
    <property type="project" value="UniProtKB-KW"/>
</dbReference>
<dbReference type="STRING" id="211460.YH63_00470"/>
<evidence type="ECO:0000256" key="2">
    <source>
        <dbReference type="ARBA" id="ARBA00023239"/>
    </source>
</evidence>
<proteinExistence type="inferred from homology"/>
<dbReference type="InterPro" id="IPR014748">
    <property type="entry name" value="Enoyl-CoA_hydra_C"/>
</dbReference>
<dbReference type="PANTHER" id="PTHR11941">
    <property type="entry name" value="ENOYL-COA HYDRATASE-RELATED"/>
    <property type="match status" value="1"/>
</dbReference>
<evidence type="ECO:0000313" key="3">
    <source>
        <dbReference type="EMBL" id="TKT73269.1"/>
    </source>
</evidence>
<dbReference type="InterPro" id="IPR001753">
    <property type="entry name" value="Enoyl-CoA_hydra/iso"/>
</dbReference>
<dbReference type="AlphaFoldDB" id="A0A4U6BRP8"/>
<comment type="caution">
    <text evidence="3">The sequence shown here is derived from an EMBL/GenBank/DDBJ whole genome shotgun (WGS) entry which is preliminary data.</text>
</comment>
<sequence length="277" mass="29807">MSKTERVPESRIAESEVLYAVDGNIATITLNRPERLNTISRPMLEQLGQLLLQADNDPAVRVVILTATGRAFCAGLDVASASSGTGIGSQNDADGARTTLDLKTAPPTILFNMEKPTICALNGAAAGYGMDTALGCDIRIMAESAKFAAAFVKRGIVPESGGTWFLPRMLGWAKAAEIIFTGRTLSAKESLEMGLTNHVVPDAELMPRARALAAEIAANAPLAVQSAKRMMRVGLSENFNDHVHHVFLQLLPLMRTQDFREGLASFLEKRPADFKGR</sequence>
<evidence type="ECO:0000256" key="1">
    <source>
        <dbReference type="ARBA" id="ARBA00005254"/>
    </source>
</evidence>
<comment type="similarity">
    <text evidence="1">Belongs to the enoyl-CoA hydratase/isomerase family.</text>
</comment>
<name>A0A4U6BRP8_9BRAD</name>
<dbReference type="Proteomes" id="UP000034832">
    <property type="component" value="Unassembled WGS sequence"/>
</dbReference>
<dbReference type="InterPro" id="IPR029045">
    <property type="entry name" value="ClpP/crotonase-like_dom_sf"/>
</dbReference>
<dbReference type="Gene3D" id="3.90.226.10">
    <property type="entry name" value="2-enoyl-CoA Hydratase, Chain A, domain 1"/>
    <property type="match status" value="1"/>
</dbReference>
<evidence type="ECO:0000313" key="4">
    <source>
        <dbReference type="Proteomes" id="UP000034832"/>
    </source>
</evidence>
<keyword evidence="2" id="KW-0456">Lyase</keyword>
<reference evidence="3" key="1">
    <citation type="submission" date="2019-04" db="EMBL/GenBank/DDBJ databases">
        <title>Whole genome sequencing of cave bacteria.</title>
        <authorList>
            <person name="Gan H.M."/>
            <person name="Barton H."/>
            <person name="Savka M.A."/>
        </authorList>
    </citation>
    <scope>NUCLEOTIDE SEQUENCE [LARGE SCALE GENOMIC DNA]</scope>
    <source>
        <strain evidence="3">LC387</strain>
    </source>
</reference>
<dbReference type="PANTHER" id="PTHR11941:SF133">
    <property type="entry name" value="1,2-EPOXYPHENYLACETYL-COA ISOMERASE"/>
    <property type="match status" value="1"/>
</dbReference>
<dbReference type="GO" id="GO:0006635">
    <property type="term" value="P:fatty acid beta-oxidation"/>
    <property type="evidence" value="ECO:0007669"/>
    <property type="project" value="TreeGrafter"/>
</dbReference>